<keyword evidence="2" id="KW-1185">Reference proteome</keyword>
<dbReference type="AlphaFoldDB" id="A0AAE3G6N8"/>
<gene>
    <name evidence="1" type="ORF">J2T57_003277</name>
</gene>
<evidence type="ECO:0000313" key="2">
    <source>
        <dbReference type="Proteomes" id="UP001205843"/>
    </source>
</evidence>
<organism evidence="1 2">
    <name type="scientific">Natronocella acetinitrilica</name>
    <dbReference type="NCBI Taxonomy" id="414046"/>
    <lineage>
        <taxon>Bacteria</taxon>
        <taxon>Pseudomonadati</taxon>
        <taxon>Pseudomonadota</taxon>
        <taxon>Gammaproteobacteria</taxon>
        <taxon>Chromatiales</taxon>
        <taxon>Ectothiorhodospiraceae</taxon>
        <taxon>Natronocella</taxon>
    </lineage>
</organism>
<comment type="caution">
    <text evidence="1">The sequence shown here is derived from an EMBL/GenBank/DDBJ whole genome shotgun (WGS) entry which is preliminary data.</text>
</comment>
<dbReference type="RefSeq" id="WP_253480903.1">
    <property type="nucleotide sequence ID" value="NZ_JALJXV010000008.1"/>
</dbReference>
<dbReference type="Gene3D" id="3.30.160.100">
    <property type="entry name" value="Ribosome hibernation promotion factor-like"/>
    <property type="match status" value="1"/>
</dbReference>
<dbReference type="InterPro" id="IPR003489">
    <property type="entry name" value="RHF/RaiA"/>
</dbReference>
<accession>A0AAE3G6N8</accession>
<dbReference type="EMBL" id="JALJXV010000008">
    <property type="protein sequence ID" value="MCP1676118.1"/>
    <property type="molecule type" value="Genomic_DNA"/>
</dbReference>
<sequence length="109" mass="12061">MQIQINPGPGMQQSDALDEHVSARLERIDRRFGERLTRIEVHMTDVNGPKGGENKRVKLEARPRGLDPVLAEATEESAYDAVNSAVDKLESVLASLFGKQDAKQRSTMS</sequence>
<proteinExistence type="predicted"/>
<dbReference type="InterPro" id="IPR036567">
    <property type="entry name" value="RHF-like"/>
</dbReference>
<evidence type="ECO:0000313" key="1">
    <source>
        <dbReference type="EMBL" id="MCP1676118.1"/>
    </source>
</evidence>
<name>A0AAE3G6N8_9GAMM</name>
<protein>
    <submittedName>
        <fullName evidence="1">Ribosomal subunit interface protein</fullName>
    </submittedName>
</protein>
<reference evidence="1" key="1">
    <citation type="submission" date="2022-03" db="EMBL/GenBank/DDBJ databases">
        <title>Genomic Encyclopedia of Type Strains, Phase III (KMG-III): the genomes of soil and plant-associated and newly described type strains.</title>
        <authorList>
            <person name="Whitman W."/>
        </authorList>
    </citation>
    <scope>NUCLEOTIDE SEQUENCE</scope>
    <source>
        <strain evidence="1">ANL 6-2</strain>
    </source>
</reference>
<dbReference type="Pfam" id="PF02482">
    <property type="entry name" value="Ribosomal_S30AE"/>
    <property type="match status" value="1"/>
</dbReference>
<dbReference type="Proteomes" id="UP001205843">
    <property type="component" value="Unassembled WGS sequence"/>
</dbReference>
<dbReference type="SUPFAM" id="SSF69754">
    <property type="entry name" value="Ribosome binding protein Y (YfiA homologue)"/>
    <property type="match status" value="1"/>
</dbReference>